<dbReference type="RefSeq" id="WP_088872098.1">
    <property type="nucleotide sequence ID" value="NZ_CP022110.1"/>
</dbReference>
<reference evidence="1 2" key="1">
    <citation type="submission" date="2017-06" db="EMBL/GenBank/DDBJ databases">
        <title>Complete genome sequence of Nitrospirillum amazonense strain CBAmC, an endophytic nitrogen-fixing and plant growth-promoting bacterium, isolated from sugarcane.</title>
        <authorList>
            <person name="Schwab S."/>
            <person name="dos Santos Teixeira K.R."/>
            <person name="Simoes Araujo J.L."/>
            <person name="Soares Vidal M."/>
            <person name="Borges de Freitas H.R."/>
            <person name="Rivello Crivelaro A.L."/>
            <person name="Bueno de Camargo Nunes A."/>
            <person name="dos Santos C.M."/>
            <person name="Palmeira da Silva Rosa D."/>
            <person name="da Silva Padilha D."/>
            <person name="da Silva E."/>
            <person name="Araujo Terra L."/>
            <person name="Soares Mendes V."/>
            <person name="Farinelli L."/>
            <person name="Magalhaes Cruz L."/>
            <person name="Baldani J.I."/>
        </authorList>
    </citation>
    <scope>NUCLEOTIDE SEQUENCE [LARGE SCALE GENOMIC DNA]</scope>
    <source>
        <strain evidence="1 2">CBAmC</strain>
    </source>
</reference>
<organism evidence="1 2">
    <name type="scientific">Nitrospirillum viridazoti CBAmc</name>
    <dbReference type="NCBI Taxonomy" id="1441467"/>
    <lineage>
        <taxon>Bacteria</taxon>
        <taxon>Pseudomonadati</taxon>
        <taxon>Pseudomonadota</taxon>
        <taxon>Alphaproteobacteria</taxon>
        <taxon>Rhodospirillales</taxon>
        <taxon>Azospirillaceae</taxon>
        <taxon>Nitrospirillum</taxon>
        <taxon>Nitrospirillum viridazoti</taxon>
    </lineage>
</organism>
<proteinExistence type="predicted"/>
<dbReference type="Proteomes" id="UP000197153">
    <property type="component" value="Chromosome 1"/>
</dbReference>
<dbReference type="GO" id="GO:0003677">
    <property type="term" value="F:DNA binding"/>
    <property type="evidence" value="ECO:0007669"/>
    <property type="project" value="InterPro"/>
</dbReference>
<dbReference type="PANTHER" id="PTHR40275:SF1">
    <property type="entry name" value="SSL7038 PROTEIN"/>
    <property type="match status" value="1"/>
</dbReference>
<dbReference type="NCBIfam" id="TIGR02684">
    <property type="entry name" value="dnstrm_HI1420"/>
    <property type="match status" value="1"/>
</dbReference>
<evidence type="ECO:0000313" key="1">
    <source>
        <dbReference type="EMBL" id="ASG21394.1"/>
    </source>
</evidence>
<name>A0A248JT26_9PROT</name>
<accession>A0A248JT26</accession>
<gene>
    <name evidence="1" type="ORF">Y958_11565</name>
</gene>
<keyword evidence="2" id="KW-1185">Reference proteome</keyword>
<dbReference type="AlphaFoldDB" id="A0A248JT26"/>
<dbReference type="PANTHER" id="PTHR40275">
    <property type="entry name" value="SSL7038 PROTEIN"/>
    <property type="match status" value="1"/>
</dbReference>
<sequence length="99" mass="11062">MSNNTSEWRKFDAADFLETDEDVAEFLNAAIEEGDPQLFRVALQDVARAKGMTELAQIADMPRGTLYKALSPETKTGFDTILRILQALNLSFTIRHAKA</sequence>
<dbReference type="KEGG" id="nao:Y958_11565"/>
<dbReference type="Pfam" id="PF21716">
    <property type="entry name" value="dnstrm_HI1420"/>
    <property type="match status" value="1"/>
</dbReference>
<evidence type="ECO:0000313" key="2">
    <source>
        <dbReference type="Proteomes" id="UP000197153"/>
    </source>
</evidence>
<dbReference type="InterPro" id="IPR014057">
    <property type="entry name" value="HI1420"/>
</dbReference>
<dbReference type="InterPro" id="IPR010982">
    <property type="entry name" value="Lambda_DNA-bd_dom_sf"/>
</dbReference>
<dbReference type="SUPFAM" id="SSF47413">
    <property type="entry name" value="lambda repressor-like DNA-binding domains"/>
    <property type="match status" value="1"/>
</dbReference>
<protein>
    <submittedName>
        <fullName evidence="1">Putative addiction module antidote protein</fullName>
    </submittedName>
</protein>
<dbReference type="EMBL" id="CP022110">
    <property type="protein sequence ID" value="ASG21394.1"/>
    <property type="molecule type" value="Genomic_DNA"/>
</dbReference>